<protein>
    <submittedName>
        <fullName evidence="1">Uncharacterized protein</fullName>
    </submittedName>
</protein>
<proteinExistence type="predicted"/>
<sequence>MRDLILILKRHFKVHVIMPMLCQIPDFDAMTYIWEREKLPRSYSVTTTKYKQSENFTGDAKIYYRKEHGINLFDVNVRAHYEQSSIEQFYHEKITPLMTSYISYLGDT</sequence>
<dbReference type="AlphaFoldDB" id="U9UK37"/>
<name>U9UK37_RHIID</name>
<dbReference type="HOGENOM" id="CLU_2198322_0_0_1"/>
<accession>U9UK37</accession>
<gene>
    <name evidence="1" type="ORF">GLOINDRAFT_92559</name>
</gene>
<evidence type="ECO:0000313" key="1">
    <source>
        <dbReference type="EMBL" id="ESA20012.1"/>
    </source>
</evidence>
<dbReference type="EMBL" id="KI277740">
    <property type="protein sequence ID" value="ESA20012.1"/>
    <property type="molecule type" value="Genomic_DNA"/>
</dbReference>
<organism evidence="1">
    <name type="scientific">Rhizophagus irregularis (strain DAOM 181602 / DAOM 197198 / MUCL 43194)</name>
    <name type="common">Arbuscular mycorrhizal fungus</name>
    <name type="synonym">Glomus intraradices</name>
    <dbReference type="NCBI Taxonomy" id="747089"/>
    <lineage>
        <taxon>Eukaryota</taxon>
        <taxon>Fungi</taxon>
        <taxon>Fungi incertae sedis</taxon>
        <taxon>Mucoromycota</taxon>
        <taxon>Glomeromycotina</taxon>
        <taxon>Glomeromycetes</taxon>
        <taxon>Glomerales</taxon>
        <taxon>Glomeraceae</taxon>
        <taxon>Rhizophagus</taxon>
    </lineage>
</organism>
<reference evidence="1" key="1">
    <citation type="submission" date="2013-07" db="EMBL/GenBank/DDBJ databases">
        <title>The genome of an arbuscular mycorrhizal fungus provides insights into the evolution of the oldest plant symbiosis.</title>
        <authorList>
            <consortium name="DOE Joint Genome Institute"/>
            <person name="Tisserant E."/>
            <person name="Malbreil M."/>
            <person name="Kuo A."/>
            <person name="Kohler A."/>
            <person name="Symeonidi A."/>
            <person name="Balestrini R."/>
            <person name="Charron P."/>
            <person name="Duensing N."/>
            <person name="Frei-dit-Frey N."/>
            <person name="Gianinazzi-Pearson V."/>
            <person name="Gilbert B."/>
            <person name="Handa Y."/>
            <person name="Hijri M."/>
            <person name="Kaul R."/>
            <person name="Kawaguchi M."/>
            <person name="Krajinski F."/>
            <person name="Lammers P."/>
            <person name="Lapierre D."/>
            <person name="Masclaux F.G."/>
            <person name="Murat C."/>
            <person name="Morin E."/>
            <person name="Ndikumana S."/>
            <person name="Pagni M."/>
            <person name="Petitpierre D."/>
            <person name="Requena N."/>
            <person name="Rosikiewicz P."/>
            <person name="Riley R."/>
            <person name="Saito K."/>
            <person name="San Clemente H."/>
            <person name="Shapiro H."/>
            <person name="van Tuinen D."/>
            <person name="Becard G."/>
            <person name="Bonfante P."/>
            <person name="Paszkowski U."/>
            <person name="Shachar-Hill Y."/>
            <person name="Young J.P."/>
            <person name="Sanders I.R."/>
            <person name="Henrissat B."/>
            <person name="Rensing S.A."/>
            <person name="Grigoriev I.V."/>
            <person name="Corradi N."/>
            <person name="Roux C."/>
            <person name="Martin F."/>
        </authorList>
    </citation>
    <scope>NUCLEOTIDE SEQUENCE</scope>
    <source>
        <strain evidence="1">DAOM 197198</strain>
    </source>
</reference>